<sequence length="411" mass="46845">MKLESEIAKLTNEVEINAKIDVEKEELLTQLNSLREVQNHYQQIKKSFDELNERFTSTNVLAQGLEVEQAKLLAEKTELNKKLENATKLSKGRAQQIKLLKERHDRAMAMASKYSPEIVNSLQYDFYKSLKIILNLFKRGDIEKLKLDMSQKEDDFGILRRECDRLTEELKKTKDEHNTLNAEYTKAVATHKATHESLLMVKHVARKIREEKIKLSAENVKLQDELMVVQDQLVKTRDSVAAVAVSSSNVEAVSTIQAERKEYQTKIEELTKKIEASTQQIKELEAQRDELLIKIEMIEKAYKSSQEKIRQMGSEIKKLKEENEQLSKFEASEIGEGIIDIDDIPVAAATEPASSTDPPVKTVPVDSSGENIQVSYDGNKREGEGDDNLGLKNFVEEKKKPRNKGKVCKNN</sequence>
<evidence type="ECO:0000313" key="2">
    <source>
        <dbReference type="Proteomes" id="UP001497535"/>
    </source>
</evidence>
<dbReference type="Proteomes" id="UP001497535">
    <property type="component" value="Unassembled WGS sequence"/>
</dbReference>
<accession>A0ACB1A9R9</accession>
<keyword evidence="2" id="KW-1185">Reference proteome</keyword>
<reference evidence="1" key="1">
    <citation type="submission" date="2023-11" db="EMBL/GenBank/DDBJ databases">
        <authorList>
            <person name="Poullet M."/>
        </authorList>
    </citation>
    <scope>NUCLEOTIDE SEQUENCE</scope>
    <source>
        <strain evidence="1">E1834</strain>
    </source>
</reference>
<name>A0ACB1A9R9_MELEN</name>
<comment type="caution">
    <text evidence="1">The sequence shown here is derived from an EMBL/GenBank/DDBJ whole genome shotgun (WGS) entry which is preliminary data.</text>
</comment>
<protein>
    <submittedName>
        <fullName evidence="1">Uncharacterized protein</fullName>
    </submittedName>
</protein>
<dbReference type="EMBL" id="CAVMJV010000069">
    <property type="protein sequence ID" value="CAK5088029.1"/>
    <property type="molecule type" value="Genomic_DNA"/>
</dbReference>
<proteinExistence type="predicted"/>
<organism evidence="1 2">
    <name type="scientific">Meloidogyne enterolobii</name>
    <name type="common">Root-knot nematode worm</name>
    <name type="synonym">Meloidogyne mayaguensis</name>
    <dbReference type="NCBI Taxonomy" id="390850"/>
    <lineage>
        <taxon>Eukaryota</taxon>
        <taxon>Metazoa</taxon>
        <taxon>Ecdysozoa</taxon>
        <taxon>Nematoda</taxon>
        <taxon>Chromadorea</taxon>
        <taxon>Rhabditida</taxon>
        <taxon>Tylenchina</taxon>
        <taxon>Tylenchomorpha</taxon>
        <taxon>Tylenchoidea</taxon>
        <taxon>Meloidogynidae</taxon>
        <taxon>Meloidogyninae</taxon>
        <taxon>Meloidogyne</taxon>
    </lineage>
</organism>
<evidence type="ECO:0000313" key="1">
    <source>
        <dbReference type="EMBL" id="CAK5088029.1"/>
    </source>
</evidence>
<gene>
    <name evidence="1" type="ORF">MENTE1834_LOCUS35666</name>
</gene>